<dbReference type="Pfam" id="PF00528">
    <property type="entry name" value="BPD_transp_1"/>
    <property type="match status" value="1"/>
</dbReference>
<dbReference type="Proteomes" id="UP000008457">
    <property type="component" value="Chromosome"/>
</dbReference>
<dbReference type="AlphaFoldDB" id="F4A252"/>
<comment type="similarity">
    <text evidence="7">Belongs to the binding-protein-dependent transport system permease family.</text>
</comment>
<feature type="transmembrane region" description="Helical" evidence="7">
    <location>
        <begin position="267"/>
        <end position="290"/>
    </location>
</feature>
<dbReference type="HOGENOM" id="CLU_016047_0_1_9"/>
<comment type="subcellular location">
    <subcellularLocation>
        <location evidence="1 7">Cell membrane</location>
        <topology evidence="1 7">Multi-pass membrane protein</topology>
    </subcellularLocation>
</comment>
<dbReference type="OrthoDB" id="9773727at2"/>
<evidence type="ECO:0000256" key="2">
    <source>
        <dbReference type="ARBA" id="ARBA00022448"/>
    </source>
</evidence>
<dbReference type="CDD" id="cd06261">
    <property type="entry name" value="TM_PBP2"/>
    <property type="match status" value="1"/>
</dbReference>
<dbReference type="SUPFAM" id="SSF161098">
    <property type="entry name" value="MetI-like"/>
    <property type="match status" value="1"/>
</dbReference>
<feature type="domain" description="ABC transmembrane type-1" evidence="8">
    <location>
        <begin position="77"/>
        <end position="289"/>
    </location>
</feature>
<dbReference type="GO" id="GO:0055085">
    <property type="term" value="P:transmembrane transport"/>
    <property type="evidence" value="ECO:0007669"/>
    <property type="project" value="InterPro"/>
</dbReference>
<evidence type="ECO:0000313" key="10">
    <source>
        <dbReference type="Proteomes" id="UP000008457"/>
    </source>
</evidence>
<dbReference type="SUPFAM" id="SSF160964">
    <property type="entry name" value="MalF N-terminal region-like"/>
    <property type="match status" value="1"/>
</dbReference>
<dbReference type="STRING" id="697281.Mahau_2015"/>
<dbReference type="PANTHER" id="PTHR30193:SF37">
    <property type="entry name" value="INNER MEMBRANE ABC TRANSPORTER PERMEASE PROTEIN YCJO"/>
    <property type="match status" value="1"/>
</dbReference>
<keyword evidence="10" id="KW-1185">Reference proteome</keyword>
<reference evidence="10" key="1">
    <citation type="submission" date="2010-11" db="EMBL/GenBank/DDBJ databases">
        <title>The complete genome of Mahella australiensis DSM 15567.</title>
        <authorList>
            <consortium name="US DOE Joint Genome Institute (JGI-PGF)"/>
            <person name="Lucas S."/>
            <person name="Copeland A."/>
            <person name="Lapidus A."/>
            <person name="Bruce D."/>
            <person name="Goodwin L."/>
            <person name="Pitluck S."/>
            <person name="Kyrpides N."/>
            <person name="Mavromatis K."/>
            <person name="Pagani I."/>
            <person name="Ivanova N."/>
            <person name="Teshima H."/>
            <person name="Brettin T."/>
            <person name="Detter J.C."/>
            <person name="Han C."/>
            <person name="Tapia R."/>
            <person name="Land M."/>
            <person name="Hauser L."/>
            <person name="Markowitz V."/>
            <person name="Cheng J.-F."/>
            <person name="Hugenholtz P."/>
            <person name="Woyke T."/>
            <person name="Wu D."/>
            <person name="Spring S."/>
            <person name="Pukall R."/>
            <person name="Steenblock K."/>
            <person name="Schneider S."/>
            <person name="Klenk H.-P."/>
            <person name="Eisen J.A."/>
        </authorList>
    </citation>
    <scope>NUCLEOTIDE SEQUENCE [LARGE SCALE GENOMIC DNA]</scope>
    <source>
        <strain evidence="10">DSM 15567 / CIP 107919 / 50-1 BON</strain>
    </source>
</reference>
<dbReference type="KEGG" id="mas:Mahau_2015"/>
<evidence type="ECO:0000256" key="3">
    <source>
        <dbReference type="ARBA" id="ARBA00022475"/>
    </source>
</evidence>
<evidence type="ECO:0000256" key="4">
    <source>
        <dbReference type="ARBA" id="ARBA00022692"/>
    </source>
</evidence>
<dbReference type="Gene3D" id="1.10.3720.10">
    <property type="entry name" value="MetI-like"/>
    <property type="match status" value="1"/>
</dbReference>
<feature type="transmembrane region" description="Helical" evidence="7">
    <location>
        <begin position="163"/>
        <end position="185"/>
    </location>
</feature>
<evidence type="ECO:0000256" key="7">
    <source>
        <dbReference type="RuleBase" id="RU363032"/>
    </source>
</evidence>
<evidence type="ECO:0000313" key="9">
    <source>
        <dbReference type="EMBL" id="AEE97191.1"/>
    </source>
</evidence>
<reference evidence="9 10" key="2">
    <citation type="journal article" date="2011" name="Stand. Genomic Sci.">
        <title>Complete genome sequence of Mahella australiensis type strain (50-1 BON).</title>
        <authorList>
            <person name="Sikorski J."/>
            <person name="Teshima H."/>
            <person name="Nolan M."/>
            <person name="Lucas S."/>
            <person name="Hammon N."/>
            <person name="Deshpande S."/>
            <person name="Cheng J.F."/>
            <person name="Pitluck S."/>
            <person name="Liolios K."/>
            <person name="Pagani I."/>
            <person name="Ivanova N."/>
            <person name="Huntemann M."/>
            <person name="Mavromatis K."/>
            <person name="Ovchinikova G."/>
            <person name="Pati A."/>
            <person name="Tapia R."/>
            <person name="Han C."/>
            <person name="Goodwin L."/>
            <person name="Chen A."/>
            <person name="Palaniappan K."/>
            <person name="Land M."/>
            <person name="Hauser L."/>
            <person name="Ngatchou-Djao O.D."/>
            <person name="Rohde M."/>
            <person name="Pukall R."/>
            <person name="Spring S."/>
            <person name="Abt B."/>
            <person name="Goker M."/>
            <person name="Detter J.C."/>
            <person name="Woyke T."/>
            <person name="Bristow J."/>
            <person name="Markowitz V."/>
            <person name="Hugenholtz P."/>
            <person name="Eisen J.A."/>
            <person name="Kyrpides N.C."/>
            <person name="Klenk H.P."/>
            <person name="Lapidus A."/>
        </authorList>
    </citation>
    <scope>NUCLEOTIDE SEQUENCE [LARGE SCALE GENOMIC DNA]</scope>
    <source>
        <strain evidence="10">DSM 15567 / CIP 107919 / 50-1 BON</strain>
    </source>
</reference>
<proteinExistence type="inferred from homology"/>
<evidence type="ECO:0000256" key="1">
    <source>
        <dbReference type="ARBA" id="ARBA00004651"/>
    </source>
</evidence>
<dbReference type="RefSeq" id="WP_013781619.1">
    <property type="nucleotide sequence ID" value="NC_015520.1"/>
</dbReference>
<dbReference type="eggNOG" id="COG1175">
    <property type="taxonomic scope" value="Bacteria"/>
</dbReference>
<organism evidence="9 10">
    <name type="scientific">Mahella australiensis (strain DSM 15567 / CIP 107919 / 50-1 BON)</name>
    <dbReference type="NCBI Taxonomy" id="697281"/>
    <lineage>
        <taxon>Bacteria</taxon>
        <taxon>Bacillati</taxon>
        <taxon>Bacillota</taxon>
        <taxon>Clostridia</taxon>
        <taxon>Thermoanaerobacterales</taxon>
        <taxon>Thermoanaerobacterales Family IV. Incertae Sedis</taxon>
        <taxon>Mahella</taxon>
    </lineage>
</organism>
<dbReference type="PANTHER" id="PTHR30193">
    <property type="entry name" value="ABC TRANSPORTER PERMEASE PROTEIN"/>
    <property type="match status" value="1"/>
</dbReference>
<dbReference type="GO" id="GO:0005886">
    <property type="term" value="C:plasma membrane"/>
    <property type="evidence" value="ECO:0007669"/>
    <property type="project" value="UniProtKB-SubCell"/>
</dbReference>
<feature type="transmembrane region" description="Helical" evidence="7">
    <location>
        <begin position="81"/>
        <end position="102"/>
    </location>
</feature>
<keyword evidence="5 7" id="KW-1133">Transmembrane helix</keyword>
<dbReference type="InterPro" id="IPR035906">
    <property type="entry name" value="MetI-like_sf"/>
</dbReference>
<feature type="transmembrane region" description="Helical" evidence="7">
    <location>
        <begin position="21"/>
        <end position="46"/>
    </location>
</feature>
<keyword evidence="3" id="KW-1003">Cell membrane</keyword>
<feature type="transmembrane region" description="Helical" evidence="7">
    <location>
        <begin position="114"/>
        <end position="134"/>
    </location>
</feature>
<keyword evidence="2 7" id="KW-0813">Transport</keyword>
<accession>F4A252</accession>
<dbReference type="PROSITE" id="PS50928">
    <property type="entry name" value="ABC_TM1"/>
    <property type="match status" value="1"/>
</dbReference>
<name>F4A252_MAHA5</name>
<dbReference type="EMBL" id="CP002360">
    <property type="protein sequence ID" value="AEE97191.1"/>
    <property type="molecule type" value="Genomic_DNA"/>
</dbReference>
<protein>
    <submittedName>
        <fullName evidence="9">Binding-protein-dependent transport systems inner membrane component</fullName>
    </submittedName>
</protein>
<evidence type="ECO:0000259" key="8">
    <source>
        <dbReference type="PROSITE" id="PS50928"/>
    </source>
</evidence>
<evidence type="ECO:0000256" key="5">
    <source>
        <dbReference type="ARBA" id="ARBA00022989"/>
    </source>
</evidence>
<keyword evidence="6 7" id="KW-0472">Membrane</keyword>
<evidence type="ECO:0000256" key="6">
    <source>
        <dbReference type="ARBA" id="ARBA00023136"/>
    </source>
</evidence>
<dbReference type="InterPro" id="IPR000515">
    <property type="entry name" value="MetI-like"/>
</dbReference>
<dbReference type="InterPro" id="IPR051393">
    <property type="entry name" value="ABC_transporter_permease"/>
</dbReference>
<keyword evidence="4 7" id="KW-0812">Transmembrane</keyword>
<sequence length="302" mass="34138">MNDVIKSNNKKHTLGNDNLAGYIMIAPFYVFMLIFVLVPIIINIFLSFTNYNFTSGRFIGFDNYINIFTDDIARISFRNTIVYTLFNLPITMVLSMLLANLMNSKIKGISIYRTTLFLPHAVSMVAVSMIWIWIYDPMNGYLNNLLKLFGIQGRQWLYDPNTALGSIIAMSIWKTTGYYMIIYLAGLQGIPSQLYEAATIDGAGSIQKFRHITVPMLRPITFFIFVTGMIQNFNVFEQVNVMTGGGPMNSTTTIMHQIYIRAFNDYLMGYSAALSVILLIVVSAITLINLKYGSQGTDLELD</sequence>
<gene>
    <name evidence="9" type="ordered locus">Mahau_2015</name>
</gene>